<dbReference type="EMBL" id="NCVQ01000002">
    <property type="protein sequence ID" value="PWZ45360.1"/>
    <property type="molecule type" value="Genomic_DNA"/>
</dbReference>
<proteinExistence type="predicted"/>
<evidence type="ECO:0000313" key="2">
    <source>
        <dbReference type="EMBL" id="PWZ45360.1"/>
    </source>
</evidence>
<evidence type="ECO:0008006" key="3">
    <source>
        <dbReference type="Google" id="ProtNLM"/>
    </source>
</evidence>
<comment type="caution">
    <text evidence="2">The sequence shown here is derived from an EMBL/GenBank/DDBJ whole genome shotgun (WGS) entry which is preliminary data.</text>
</comment>
<accession>A0A8J8XI87</accession>
<dbReference type="PANTHER" id="PTHR31972:SF48">
    <property type="entry name" value="OS04G0407500 PROTEIN"/>
    <property type="match status" value="1"/>
</dbReference>
<evidence type="ECO:0000256" key="1">
    <source>
        <dbReference type="SAM" id="MobiDB-lite"/>
    </source>
</evidence>
<name>A0A8J8XI87_MAIZE</name>
<protein>
    <recommendedName>
        <fullName evidence="3">DUF868 family protein</fullName>
    </recommendedName>
</protein>
<dbReference type="AlphaFoldDB" id="A0A8J8XI87"/>
<reference evidence="2" key="1">
    <citation type="journal article" date="2018" name="Nat. Genet.">
        <title>Extensive intraspecific gene order and gene structural variations between Mo17 and other maize genomes.</title>
        <authorList>
            <person name="Sun S."/>
            <person name="Zhou Y."/>
            <person name="Chen J."/>
            <person name="Shi J."/>
            <person name="Zhao H."/>
            <person name="Zhao H."/>
            <person name="Song W."/>
            <person name="Zhang M."/>
            <person name="Cui Y."/>
            <person name="Dong X."/>
            <person name="Liu H."/>
            <person name="Ma X."/>
            <person name="Jiao Y."/>
            <person name="Wang B."/>
            <person name="Wei X."/>
            <person name="Stein J.C."/>
            <person name="Glaubitz J.C."/>
            <person name="Lu F."/>
            <person name="Yu G."/>
            <person name="Liang C."/>
            <person name="Fengler K."/>
            <person name="Li B."/>
            <person name="Rafalski A."/>
            <person name="Schnable P.S."/>
            <person name="Ware D.H."/>
            <person name="Buckler E.S."/>
            <person name="Lai J."/>
        </authorList>
    </citation>
    <scope>NUCLEOTIDE SEQUENCE [LARGE SCALE GENOMIC DNA]</scope>
    <source>
        <tissue evidence="2">Seedling</tissue>
    </source>
</reference>
<organism evidence="2">
    <name type="scientific">Zea mays</name>
    <name type="common">Maize</name>
    <dbReference type="NCBI Taxonomy" id="4577"/>
    <lineage>
        <taxon>Eukaryota</taxon>
        <taxon>Viridiplantae</taxon>
        <taxon>Streptophyta</taxon>
        <taxon>Embryophyta</taxon>
        <taxon>Tracheophyta</taxon>
        <taxon>Spermatophyta</taxon>
        <taxon>Magnoliopsida</taxon>
        <taxon>Liliopsida</taxon>
        <taxon>Poales</taxon>
        <taxon>Poaceae</taxon>
        <taxon>PACMAD clade</taxon>
        <taxon>Panicoideae</taxon>
        <taxon>Andropogonodae</taxon>
        <taxon>Andropogoneae</taxon>
        <taxon>Tripsacinae</taxon>
        <taxon>Zea</taxon>
    </lineage>
</organism>
<dbReference type="InterPro" id="IPR008586">
    <property type="entry name" value="DUF868_pln"/>
</dbReference>
<dbReference type="PANTHER" id="PTHR31972">
    <property type="entry name" value="EXPRESSED PROTEIN"/>
    <property type="match status" value="1"/>
</dbReference>
<gene>
    <name evidence="2" type="ORF">Zm00014a_002033</name>
</gene>
<feature type="region of interest" description="Disordered" evidence="1">
    <location>
        <begin position="307"/>
        <end position="329"/>
    </location>
</feature>
<dbReference type="Proteomes" id="UP000251960">
    <property type="component" value="Chromosome 10"/>
</dbReference>
<sequence>MKDLVSCFSEHAVRISDVACSGSGPANAAAGAPEAGGGGRAPAVSAVTTAYRSRLSASGKELLIDVTWSWSRAPDGPALSVAVHEAATVSRHRAASGNAAPRHLHKKKGSGTFTAGSCVVGVFWDYAAARYGAGSGPEPTSGFYVAVVADAEFVLLLGDLSRGYVDRLHGGIPIAGSRMALRRERFVGCGRWSTRARFLESGEEHEIGVALLDGDAEAWVTVDGRKVVQLRRLRWNFRGCHTIFLDGGAPVDVTWDLHGWLFHAGAESPRPSSSSSTSPCAVFTFQARGASETKLWTDDDCFDDGDEADKLPVTPSGRRQKAGGGGASGQEFCLLIQGSRSFSMST</sequence>
<dbReference type="Pfam" id="PF05910">
    <property type="entry name" value="DUF868"/>
    <property type="match status" value="1"/>
</dbReference>